<dbReference type="InterPro" id="IPR017853">
    <property type="entry name" value="GH"/>
</dbReference>
<dbReference type="EC" id="3.2.1.21" evidence="2"/>
<reference evidence="7 8" key="1">
    <citation type="journal article" date="2019" name="Syst. Appl. Microbiol.">
        <title>Characterization of Bifidobacterium species in feaces of the Egyptian fruit bat: Description of B. vespertilionis sp. nov. and B. rousetti sp. nov.</title>
        <authorList>
            <person name="Modesto M."/>
            <person name="Satti M."/>
            <person name="Watanabe K."/>
            <person name="Puglisi E."/>
            <person name="Morelli L."/>
            <person name="Huang C.-H."/>
            <person name="Liou J.-S."/>
            <person name="Miyashita M."/>
            <person name="Tamura T."/>
            <person name="Saito S."/>
            <person name="Mori K."/>
            <person name="Huang L."/>
            <person name="Sciavilla P."/>
            <person name="Sandri C."/>
            <person name="Spiezio C."/>
            <person name="Vitali F."/>
            <person name="Cavalieri D."/>
            <person name="Perpetuini G."/>
            <person name="Tofalo R."/>
            <person name="Bonetti A."/>
            <person name="Arita M."/>
            <person name="Mattarelli P."/>
        </authorList>
    </citation>
    <scope>NUCLEOTIDE SEQUENCE [LARGE SCALE GENOMIC DNA]</scope>
    <source>
        <strain evidence="7 8">RST7</strain>
    </source>
</reference>
<comment type="similarity">
    <text evidence="1 6">Belongs to the glycosyl hydrolase 1 family.</text>
</comment>
<dbReference type="AlphaFoldDB" id="A0A5M9ZI17"/>
<sequence>MAEQTAPTTQSTYNDQNHALTFPRDFYWGASTAAHQIEGNNIASDWWADEHRTPANPRIAEPSGDACDSYNRYEDDIRLLAESGLTMYRFSIEWARIEPVRGHISQAQLLHYRDMIDTCRKYGVEPMVTLLHFTTPQWFAEHGGWEADDCVELFCNYVRTVMPILDGVTWVCTINEPNMLALLMYGAPDDQGEYEPNMTVAHNLVAAHKAARKILHTDPRIRSGWTVAAQNYEAANGLSDEALAEFSYPREEFFLEAAAGDAWLGVQAYLRTLVGPDGPLPVADGMEKTLTGWEYFPPALGIALRKAWKHGNGTPLFVTENGIATSDDERRKDYTFGALTGMREAMDDGIPVLGYLHWSLLDNYEWGSFKPTFGLIAWDKTTFERHPKSSLSWLGGIAKSGVAAR</sequence>
<comment type="caution">
    <text evidence="7">The sequence shown here is derived from an EMBL/GenBank/DDBJ whole genome shotgun (WGS) entry which is preliminary data.</text>
</comment>
<dbReference type="EMBL" id="RZUI01000021">
    <property type="protein sequence ID" value="KAA8827148.1"/>
    <property type="molecule type" value="Genomic_DNA"/>
</dbReference>
<organism evidence="7 8">
    <name type="scientific">Bifidobacterium tissieri</name>
    <dbReference type="NCBI Taxonomy" id="1630162"/>
    <lineage>
        <taxon>Bacteria</taxon>
        <taxon>Bacillati</taxon>
        <taxon>Actinomycetota</taxon>
        <taxon>Actinomycetes</taxon>
        <taxon>Bifidobacteriales</taxon>
        <taxon>Bifidobacteriaceae</taxon>
        <taxon>Bifidobacterium</taxon>
    </lineage>
</organism>
<dbReference type="PANTHER" id="PTHR10353:SF36">
    <property type="entry name" value="LP05116P"/>
    <property type="match status" value="1"/>
</dbReference>
<protein>
    <recommendedName>
        <fullName evidence="2">beta-glucosidase</fullName>
        <ecNumber evidence="2">3.2.1.21</ecNumber>
    </recommendedName>
</protein>
<accession>A0A5M9ZI17</accession>
<dbReference type="Gene3D" id="3.20.20.80">
    <property type="entry name" value="Glycosidases"/>
    <property type="match status" value="2"/>
</dbReference>
<dbReference type="GO" id="GO:0005829">
    <property type="term" value="C:cytosol"/>
    <property type="evidence" value="ECO:0007669"/>
    <property type="project" value="TreeGrafter"/>
</dbReference>
<evidence type="ECO:0000256" key="5">
    <source>
        <dbReference type="PROSITE-ProRule" id="PRU10055"/>
    </source>
</evidence>
<evidence type="ECO:0000256" key="3">
    <source>
        <dbReference type="ARBA" id="ARBA00022801"/>
    </source>
</evidence>
<dbReference type="InterPro" id="IPR001360">
    <property type="entry name" value="Glyco_hydro_1"/>
</dbReference>
<evidence type="ECO:0000256" key="1">
    <source>
        <dbReference type="ARBA" id="ARBA00010838"/>
    </source>
</evidence>
<evidence type="ECO:0000313" key="8">
    <source>
        <dbReference type="Proteomes" id="UP000412028"/>
    </source>
</evidence>
<evidence type="ECO:0000256" key="6">
    <source>
        <dbReference type="RuleBase" id="RU003690"/>
    </source>
</evidence>
<feature type="active site" description="Nucleophile" evidence="5">
    <location>
        <position position="320"/>
    </location>
</feature>
<dbReference type="PROSITE" id="PS00572">
    <property type="entry name" value="GLYCOSYL_HYDROL_F1_1"/>
    <property type="match status" value="1"/>
</dbReference>
<dbReference type="GO" id="GO:0016052">
    <property type="term" value="P:carbohydrate catabolic process"/>
    <property type="evidence" value="ECO:0007669"/>
    <property type="project" value="TreeGrafter"/>
</dbReference>
<dbReference type="Pfam" id="PF00232">
    <property type="entry name" value="Glyco_hydro_1"/>
    <property type="match status" value="2"/>
</dbReference>
<gene>
    <name evidence="7" type="ORF">EMO89_11035</name>
</gene>
<keyword evidence="4" id="KW-0326">Glycosidase</keyword>
<dbReference type="RefSeq" id="WP_150382108.1">
    <property type="nucleotide sequence ID" value="NZ_RZUI01000021.1"/>
</dbReference>
<dbReference type="PANTHER" id="PTHR10353">
    <property type="entry name" value="GLYCOSYL HYDROLASE"/>
    <property type="match status" value="1"/>
</dbReference>
<dbReference type="PRINTS" id="PR00131">
    <property type="entry name" value="GLHYDRLASE1"/>
</dbReference>
<dbReference type="Proteomes" id="UP000412028">
    <property type="component" value="Unassembled WGS sequence"/>
</dbReference>
<evidence type="ECO:0000256" key="4">
    <source>
        <dbReference type="ARBA" id="ARBA00023295"/>
    </source>
</evidence>
<evidence type="ECO:0000256" key="2">
    <source>
        <dbReference type="ARBA" id="ARBA00012744"/>
    </source>
</evidence>
<dbReference type="OrthoDB" id="9765195at2"/>
<dbReference type="SUPFAM" id="SSF51445">
    <property type="entry name" value="(Trans)glycosidases"/>
    <property type="match status" value="1"/>
</dbReference>
<dbReference type="InterPro" id="IPR018120">
    <property type="entry name" value="Glyco_hydro_1_AS"/>
</dbReference>
<dbReference type="GO" id="GO:0008422">
    <property type="term" value="F:beta-glucosidase activity"/>
    <property type="evidence" value="ECO:0007669"/>
    <property type="project" value="UniProtKB-EC"/>
</dbReference>
<name>A0A5M9ZI17_9BIFI</name>
<proteinExistence type="inferred from homology"/>
<keyword evidence="3 7" id="KW-0378">Hydrolase</keyword>
<evidence type="ECO:0000313" key="7">
    <source>
        <dbReference type="EMBL" id="KAA8827148.1"/>
    </source>
</evidence>